<dbReference type="Pfam" id="PF00499">
    <property type="entry name" value="Oxidored_q3"/>
    <property type="match status" value="1"/>
</dbReference>
<dbReference type="GO" id="GO:0008137">
    <property type="term" value="F:NADH dehydrogenase (ubiquinone) activity"/>
    <property type="evidence" value="ECO:0007669"/>
    <property type="project" value="UniProtKB-UniRule"/>
</dbReference>
<dbReference type="Gene3D" id="1.20.120.1200">
    <property type="entry name" value="NADH-ubiquinone/plastoquinone oxidoreductase chain 6, subunit NuoJ"/>
    <property type="match status" value="1"/>
</dbReference>
<dbReference type="OrthoDB" id="1078059at2"/>
<name>A0A096CAG3_9BACT</name>
<feature type="transmembrane region" description="Helical" evidence="2">
    <location>
        <begin position="6"/>
        <end position="23"/>
    </location>
</feature>
<keyword evidence="2" id="KW-0520">NAD</keyword>
<keyword evidence="2" id="KW-0874">Quinone</keyword>
<reference evidence="3 4" key="1">
    <citation type="submission" date="2014-07" db="EMBL/GenBank/DDBJ databases">
        <authorList>
            <person name="McCorrison J."/>
            <person name="Sanka R."/>
            <person name="Torralba M."/>
            <person name="Gillis M."/>
            <person name="Haft D.H."/>
            <person name="Methe B."/>
            <person name="Sutton G."/>
            <person name="Nelson K.E."/>
        </authorList>
    </citation>
    <scope>NUCLEOTIDE SEQUENCE [LARGE SCALE GENOMIC DNA]</scope>
    <source>
        <strain evidence="3 4">DNF00058</strain>
    </source>
</reference>
<keyword evidence="2" id="KW-1003">Cell membrane</keyword>
<dbReference type="InterPro" id="IPR042106">
    <property type="entry name" value="Nuo/plastoQ_OxRdtase_6_NuoJ"/>
</dbReference>
<proteinExistence type="inferred from homology"/>
<keyword evidence="2" id="KW-1133">Transmembrane helix</keyword>
<comment type="subcellular location">
    <subcellularLocation>
        <location evidence="2">Cell membrane</location>
        <topology evidence="2">Multi-pass membrane protein</topology>
    </subcellularLocation>
</comment>
<dbReference type="PANTHER" id="PTHR33269">
    <property type="entry name" value="NADH-UBIQUINONE OXIDOREDUCTASE CHAIN 6"/>
    <property type="match status" value="1"/>
</dbReference>
<dbReference type="RefSeq" id="WP_008450305.1">
    <property type="nucleotide sequence ID" value="NZ_JRNU01000021.1"/>
</dbReference>
<accession>A0A096CAG3</accession>
<dbReference type="GO" id="GO:0048038">
    <property type="term" value="F:quinone binding"/>
    <property type="evidence" value="ECO:0007669"/>
    <property type="project" value="UniProtKB-UniRule"/>
</dbReference>
<feature type="transmembrane region" description="Helical" evidence="2">
    <location>
        <begin position="30"/>
        <end position="48"/>
    </location>
</feature>
<comment type="similarity">
    <text evidence="1 2">Belongs to the complex I subunit 6 family.</text>
</comment>
<dbReference type="Proteomes" id="UP000029614">
    <property type="component" value="Unassembled WGS sequence"/>
</dbReference>
<evidence type="ECO:0000313" key="4">
    <source>
        <dbReference type="Proteomes" id="UP000029614"/>
    </source>
</evidence>
<evidence type="ECO:0000256" key="2">
    <source>
        <dbReference type="RuleBase" id="RU004429"/>
    </source>
</evidence>
<comment type="catalytic activity">
    <reaction evidence="2">
        <text>a quinone + NADH + 5 H(+)(in) = a quinol + NAD(+) + 4 H(+)(out)</text>
        <dbReference type="Rhea" id="RHEA:57888"/>
        <dbReference type="ChEBI" id="CHEBI:15378"/>
        <dbReference type="ChEBI" id="CHEBI:24646"/>
        <dbReference type="ChEBI" id="CHEBI:57540"/>
        <dbReference type="ChEBI" id="CHEBI:57945"/>
        <dbReference type="ChEBI" id="CHEBI:132124"/>
    </reaction>
</comment>
<keyword evidence="2" id="KW-0812">Transmembrane</keyword>
<dbReference type="PANTHER" id="PTHR33269:SF17">
    <property type="entry name" value="NADH-UBIQUINONE OXIDOREDUCTASE CHAIN 6"/>
    <property type="match status" value="1"/>
</dbReference>
<feature type="transmembrane region" description="Helical" evidence="2">
    <location>
        <begin position="54"/>
        <end position="73"/>
    </location>
</feature>
<gene>
    <name evidence="3" type="ORF">HMPREF9302_05855</name>
</gene>
<dbReference type="AlphaFoldDB" id="A0A096CAG3"/>
<sequence>MAQIIMFAVLAVVILAAAFFSVLTSRIMRAATALLFVLFGVAGMYFLLDYTFLGTVQISIYAGGITMVYVFAIHLVNKQTLRGLSERWLGKRTFLAAGLAVVGFVVVAAVFLKNELLNAVVSSSVKGEVPMQKIGTTLMSADKYGYVLPFEFISLFLLACIIGGLVILNKKNKKEA</sequence>
<comment type="function">
    <text evidence="2">NDH-1 shuttles electrons from NADH, via FMN and iron-sulfur (Fe-S) centers, to quinones in the respiratory chain. Couples the redox reaction to proton translocation (for every two electrons transferred, four hydrogen ions are translocated across the cytoplasmic membrane), and thus conserves the redox energy in a proton gradient.</text>
</comment>
<dbReference type="EMBL" id="JRNU01000021">
    <property type="protein sequence ID" value="KGF51917.1"/>
    <property type="molecule type" value="Genomic_DNA"/>
</dbReference>
<comment type="caution">
    <text evidence="3">The sequence shown here is derived from an EMBL/GenBank/DDBJ whole genome shotgun (WGS) entry which is preliminary data.</text>
</comment>
<organism evidence="3 4">
    <name type="scientific">Prevotella amnii DNF00058</name>
    <dbReference type="NCBI Taxonomy" id="1401066"/>
    <lineage>
        <taxon>Bacteria</taxon>
        <taxon>Pseudomonadati</taxon>
        <taxon>Bacteroidota</taxon>
        <taxon>Bacteroidia</taxon>
        <taxon>Bacteroidales</taxon>
        <taxon>Prevotellaceae</taxon>
        <taxon>Prevotella</taxon>
    </lineage>
</organism>
<dbReference type="GO" id="GO:0005886">
    <property type="term" value="C:plasma membrane"/>
    <property type="evidence" value="ECO:0007669"/>
    <property type="project" value="UniProtKB-SubCell"/>
</dbReference>
<evidence type="ECO:0000256" key="1">
    <source>
        <dbReference type="ARBA" id="ARBA00005698"/>
    </source>
</evidence>
<dbReference type="InterPro" id="IPR001457">
    <property type="entry name" value="NADH_UbQ/plastoQ_OxRdtase_su6"/>
</dbReference>
<evidence type="ECO:0000313" key="3">
    <source>
        <dbReference type="EMBL" id="KGF51917.1"/>
    </source>
</evidence>
<dbReference type="EC" id="7.1.1.-" evidence="2"/>
<feature type="transmembrane region" description="Helical" evidence="2">
    <location>
        <begin position="146"/>
        <end position="168"/>
    </location>
</feature>
<feature type="transmembrane region" description="Helical" evidence="2">
    <location>
        <begin position="94"/>
        <end position="112"/>
    </location>
</feature>
<protein>
    <recommendedName>
        <fullName evidence="2">NADH-quinone oxidoreductase subunit J</fullName>
        <ecNumber evidence="2">7.1.1.-</ecNumber>
    </recommendedName>
</protein>
<keyword evidence="4" id="KW-1185">Reference proteome</keyword>
<keyword evidence="2" id="KW-0472">Membrane</keyword>